<dbReference type="AlphaFoldDB" id="A0A5C6FK72"/>
<accession>A0A5C6FK72</accession>
<protein>
    <submittedName>
        <fullName evidence="1">Uncharacterized protein</fullName>
    </submittedName>
</protein>
<comment type="caution">
    <text evidence="1">The sequence shown here is derived from an EMBL/GenBank/DDBJ whole genome shotgun (WGS) entry which is preliminary data.</text>
</comment>
<organism evidence="1 2">
    <name type="scientific">Crateriforma conspicua</name>
    <dbReference type="NCBI Taxonomy" id="2527996"/>
    <lineage>
        <taxon>Bacteria</taxon>
        <taxon>Pseudomonadati</taxon>
        <taxon>Planctomycetota</taxon>
        <taxon>Planctomycetia</taxon>
        <taxon>Planctomycetales</taxon>
        <taxon>Planctomycetaceae</taxon>
        <taxon>Crateriforma</taxon>
    </lineage>
</organism>
<gene>
    <name evidence="1" type="ORF">V7x_52990</name>
</gene>
<evidence type="ECO:0000313" key="1">
    <source>
        <dbReference type="EMBL" id="TWU60988.1"/>
    </source>
</evidence>
<dbReference type="EMBL" id="SJPZ01000003">
    <property type="protein sequence ID" value="TWU60988.1"/>
    <property type="molecule type" value="Genomic_DNA"/>
</dbReference>
<dbReference type="Proteomes" id="UP000316476">
    <property type="component" value="Unassembled WGS sequence"/>
</dbReference>
<sequence>MASAGLVAQGQVVQLPTFRTFSYSGSVLVPDGGTAVLGGNSSAFRSRSLRGNGQSSARSFGGGSVTATIIDLDAMDRKMRGLDSTARRTDVTPADHVERIEEGKSLVRYARKMASMGKLSQARMAYKMAIGKLDGRLAELAAAESRRLLRP</sequence>
<name>A0A5C6FK72_9PLAN</name>
<evidence type="ECO:0000313" key="2">
    <source>
        <dbReference type="Proteomes" id="UP000316476"/>
    </source>
</evidence>
<proteinExistence type="predicted"/>
<reference evidence="1 2" key="1">
    <citation type="submission" date="2019-02" db="EMBL/GenBank/DDBJ databases">
        <title>Deep-cultivation of Planctomycetes and their phenomic and genomic characterization uncovers novel biology.</title>
        <authorList>
            <person name="Wiegand S."/>
            <person name="Jogler M."/>
            <person name="Boedeker C."/>
            <person name="Pinto D."/>
            <person name="Vollmers J."/>
            <person name="Rivas-Marin E."/>
            <person name="Kohn T."/>
            <person name="Peeters S.H."/>
            <person name="Heuer A."/>
            <person name="Rast P."/>
            <person name="Oberbeckmann S."/>
            <person name="Bunk B."/>
            <person name="Jeske O."/>
            <person name="Meyerdierks A."/>
            <person name="Storesund J.E."/>
            <person name="Kallscheuer N."/>
            <person name="Luecker S."/>
            <person name="Lage O.M."/>
            <person name="Pohl T."/>
            <person name="Merkel B.J."/>
            <person name="Hornburger P."/>
            <person name="Mueller R.-W."/>
            <person name="Bruemmer F."/>
            <person name="Labrenz M."/>
            <person name="Spormann A.M."/>
            <person name="Op Den Camp H."/>
            <person name="Overmann J."/>
            <person name="Amann R."/>
            <person name="Jetten M.S.M."/>
            <person name="Mascher T."/>
            <person name="Medema M.H."/>
            <person name="Devos D.P."/>
            <person name="Kaster A.-K."/>
            <person name="Ovreas L."/>
            <person name="Rohde M."/>
            <person name="Galperin M.Y."/>
            <person name="Jogler C."/>
        </authorList>
    </citation>
    <scope>NUCLEOTIDE SEQUENCE [LARGE SCALE GENOMIC DNA]</scope>
    <source>
        <strain evidence="1 2">V7</strain>
    </source>
</reference>